<evidence type="ECO:0000256" key="9">
    <source>
        <dbReference type="SAM" id="Phobius"/>
    </source>
</evidence>
<evidence type="ECO:0000256" key="7">
    <source>
        <dbReference type="ARBA" id="ARBA00023136"/>
    </source>
</evidence>
<feature type="transmembrane region" description="Helical" evidence="9">
    <location>
        <begin position="334"/>
        <end position="354"/>
    </location>
</feature>
<keyword evidence="10" id="KW-0732">Signal</keyword>
<name>A0A812LFY0_9DINO</name>
<feature type="transmembrane region" description="Helical" evidence="9">
    <location>
        <begin position="698"/>
        <end position="723"/>
    </location>
</feature>
<evidence type="ECO:0000256" key="6">
    <source>
        <dbReference type="ARBA" id="ARBA00022989"/>
    </source>
</evidence>
<evidence type="ECO:0000313" key="12">
    <source>
        <dbReference type="EMBL" id="CAE7246827.1"/>
    </source>
</evidence>
<dbReference type="GO" id="GO:0098553">
    <property type="term" value="C:lumenal side of endoplasmic reticulum membrane"/>
    <property type="evidence" value="ECO:0007669"/>
    <property type="project" value="TreeGrafter"/>
</dbReference>
<keyword evidence="6 9" id="KW-1133">Transmembrane helix</keyword>
<dbReference type="Pfam" id="PF04258">
    <property type="entry name" value="Peptidase_A22B"/>
    <property type="match status" value="1"/>
</dbReference>
<dbReference type="InterPro" id="IPR046450">
    <property type="entry name" value="PA_dom_sf"/>
</dbReference>
<dbReference type="SUPFAM" id="SSF52025">
    <property type="entry name" value="PA domain"/>
    <property type="match status" value="1"/>
</dbReference>
<feature type="transmembrane region" description="Helical" evidence="9">
    <location>
        <begin position="284"/>
        <end position="304"/>
    </location>
</feature>
<feature type="transmembrane region" description="Helical" evidence="9">
    <location>
        <begin position="213"/>
        <end position="234"/>
    </location>
</feature>
<dbReference type="Gene3D" id="3.50.30.30">
    <property type="match status" value="1"/>
</dbReference>
<feature type="region of interest" description="Disordered" evidence="8">
    <location>
        <begin position="982"/>
        <end position="1091"/>
    </location>
</feature>
<dbReference type="GO" id="GO:0030660">
    <property type="term" value="C:Golgi-associated vesicle membrane"/>
    <property type="evidence" value="ECO:0007669"/>
    <property type="project" value="TreeGrafter"/>
</dbReference>
<evidence type="ECO:0000256" key="10">
    <source>
        <dbReference type="SAM" id="SignalP"/>
    </source>
</evidence>
<evidence type="ECO:0000256" key="5">
    <source>
        <dbReference type="ARBA" id="ARBA00022801"/>
    </source>
</evidence>
<accession>A0A812LFY0</accession>
<sequence length="1368" mass="150730">MCRNGWHLWTVVLLLRSAVAAAKLAVLKVQQPSDLSQFVGVFGAFGGSAPEGELDIAVPPEEDSIGCSSYQLPLSTRKVISLVQRGNCTFVDKALNAQEAGAAGILVAFDTDQVAEMGGSNSSSEDQKVRVFAVAIGKSMGAKISKHLRSFPPDPVVVSVTAYEPSVMNLSEFILILIATGLVAAGTVFSTADMRQTGFGSAIAPQAEEVQEVDTVMAGSFCIVGSAMLVFLFFFMKYMIYVIMFSFCVGGALCLAQFIAMSLHHYVPRLKHRLFDLPQMGPVTEAECIAAVPAVALAMCWFILRNTEYGWPFQDIIGAGFLCWMQRTLRLPNLKTATVLLTAMFFFDIYWVFISVHQFKQSVMVSVATGAGTGESVPMLIRIPQFGDPLGGDRMLGFGDIALPGLLVSYLRRHDLTSHRTFWEGYFAPSLLGYFCGLCVTIAALSIMKMGQPALLYLVPGTLGTTVVLSLCKGELQLLWDGLPARGSRRLEEGGANTARLTSGHRADSSRLRRHRQRIKREYQGQLMRVKQFELFREDIRDLMELTVAKMDNYLIVNTIQARPVFAAFESMRELSGWQLVRLPIPSKEQMDAARVLATDFEGAQTREMFRVPVVKEQLKKLQRIVDQDAFEEDAADASADISNDAVAEETMLDSAGQPVATDTLSHVKLYRRMQANWQAYDAYARVSMALGTNQSSYSLILALVLNTLPPFITGVCLILHSVMLGCTYLLGDTLVPIPVFLHIMWLLVLLLWAQGKTINGIALPTTFRAVLYLDVFGWLSSSRQEETSWTRQQTHRSVEEEAAGTGATASFRLSVVREEEPLHSENVRVPFLPNPGAEEGRRGLKTSLARLCRELKAELHRDLCCFEQEGLASLMSDYDKEEVKDMRRLMERLDAKLQEAAPETEEVTLPSQADSVWLKLEWNTAGHGMAFYRRVDSEDTSIVWTEPPAPAKILEMHEVRQRMGGLEAKVQMLASQFPAREEEESIASGPSSSSCSVAPEQLSRPVGSASSTTSGEVDSLWHGAPDLEAGGPSSAQETRFGGSDAAVQLTESEVRQRSFRPNEAAAGGFHPHRVPDSRGERDRQKEPGRLPWSTVQQGSLVLIAAWCAGFVWTVLRLMTDVVDILKPPKPLPPHPDLGLVFAGPWPQFFEPEGLSCQMDGSQPMFWLVEKYTVHQLVADQSWTLRTSPQEAACLSKAPEFHSSGLRGISLRCSDVTRKEACLPMLVGVDGNVLLCNHTMQRLHLRGDASHVAASSETHLLKSTPSPEGVLELVSTLELGQQPVARNQHWMDVLEDGGLLALSDLGVLHAWRPVANSALWLPSGWFFNLPELGLRWRGLCTVGRTAFLLGKSKTAAGRVELWKMQLPS</sequence>
<dbReference type="InterPro" id="IPR006639">
    <property type="entry name" value="Preselin/SPP"/>
</dbReference>
<feature type="transmembrane region" description="Helical" evidence="9">
    <location>
        <begin position="735"/>
        <end position="754"/>
    </location>
</feature>
<gene>
    <name evidence="12" type="primary">SPPL3</name>
    <name evidence="12" type="ORF">SNEC2469_LOCUS4853</name>
</gene>
<evidence type="ECO:0000256" key="4">
    <source>
        <dbReference type="ARBA" id="ARBA00022753"/>
    </source>
</evidence>
<keyword evidence="4" id="KW-0967">Endosome</keyword>
<feature type="signal peptide" evidence="10">
    <location>
        <begin position="1"/>
        <end position="21"/>
    </location>
</feature>
<evidence type="ECO:0000256" key="8">
    <source>
        <dbReference type="SAM" id="MobiDB-lite"/>
    </source>
</evidence>
<feature type="compositionally biased region" description="Low complexity" evidence="8">
    <location>
        <begin position="987"/>
        <end position="997"/>
    </location>
</feature>
<protein>
    <submittedName>
        <fullName evidence="12">SPPL3 protein</fullName>
    </submittedName>
</protein>
<dbReference type="InterPro" id="IPR003137">
    <property type="entry name" value="PA_domain"/>
</dbReference>
<dbReference type="Proteomes" id="UP000601435">
    <property type="component" value="Unassembled WGS sequence"/>
</dbReference>
<dbReference type="GO" id="GO:0042500">
    <property type="term" value="F:aspartic endopeptidase activity, intramembrane cleaving"/>
    <property type="evidence" value="ECO:0007669"/>
    <property type="project" value="InterPro"/>
</dbReference>
<comment type="subcellular location">
    <subcellularLocation>
        <location evidence="1">Endosome membrane</location>
        <topology evidence="1">Multi-pass membrane protein</topology>
    </subcellularLocation>
</comment>
<keyword evidence="7 9" id="KW-0472">Membrane</keyword>
<proteinExistence type="inferred from homology"/>
<evidence type="ECO:0000256" key="1">
    <source>
        <dbReference type="ARBA" id="ARBA00004337"/>
    </source>
</evidence>
<keyword evidence="13" id="KW-1185">Reference proteome</keyword>
<feature type="transmembrane region" description="Helical" evidence="9">
    <location>
        <begin position="426"/>
        <end position="448"/>
    </location>
</feature>
<feature type="domain" description="PA" evidence="11">
    <location>
        <begin position="75"/>
        <end position="144"/>
    </location>
</feature>
<dbReference type="Pfam" id="PF02225">
    <property type="entry name" value="PA"/>
    <property type="match status" value="1"/>
</dbReference>
<dbReference type="GO" id="GO:0005765">
    <property type="term" value="C:lysosomal membrane"/>
    <property type="evidence" value="ECO:0007669"/>
    <property type="project" value="TreeGrafter"/>
</dbReference>
<dbReference type="GO" id="GO:0033619">
    <property type="term" value="P:membrane protein proteolysis"/>
    <property type="evidence" value="ECO:0007669"/>
    <property type="project" value="TreeGrafter"/>
</dbReference>
<dbReference type="PANTHER" id="PTHR12174:SF75">
    <property type="entry name" value="SIGNAL PEPTIDE PEPTIDASE-LIKE 2"/>
    <property type="match status" value="1"/>
</dbReference>
<dbReference type="PANTHER" id="PTHR12174">
    <property type="entry name" value="SIGNAL PEPTIDE PEPTIDASE"/>
    <property type="match status" value="1"/>
</dbReference>
<feature type="chain" id="PRO_5032615221" evidence="10">
    <location>
        <begin position="22"/>
        <end position="1368"/>
    </location>
</feature>
<dbReference type="EMBL" id="CAJNJA010009442">
    <property type="protein sequence ID" value="CAE7246827.1"/>
    <property type="molecule type" value="Genomic_DNA"/>
</dbReference>
<comment type="similarity">
    <text evidence="2">Belongs to the peptidase A22B family.</text>
</comment>
<dbReference type="SMART" id="SM00730">
    <property type="entry name" value="PSN"/>
    <property type="match status" value="1"/>
</dbReference>
<feature type="compositionally biased region" description="Basic and acidic residues" evidence="8">
    <location>
        <begin position="1074"/>
        <end position="1089"/>
    </location>
</feature>
<feature type="transmembrane region" description="Helical" evidence="9">
    <location>
        <begin position="173"/>
        <end position="192"/>
    </location>
</feature>
<dbReference type="GO" id="GO:0010008">
    <property type="term" value="C:endosome membrane"/>
    <property type="evidence" value="ECO:0007669"/>
    <property type="project" value="UniProtKB-SubCell"/>
</dbReference>
<reference evidence="12" key="1">
    <citation type="submission" date="2021-02" db="EMBL/GenBank/DDBJ databases">
        <authorList>
            <person name="Dougan E. K."/>
            <person name="Rhodes N."/>
            <person name="Thang M."/>
            <person name="Chan C."/>
        </authorList>
    </citation>
    <scope>NUCLEOTIDE SEQUENCE</scope>
</reference>
<keyword evidence="5" id="KW-0378">Hydrolase</keyword>
<feature type="transmembrane region" description="Helical" evidence="9">
    <location>
        <begin position="240"/>
        <end position="263"/>
    </location>
</feature>
<feature type="transmembrane region" description="Helical" evidence="9">
    <location>
        <begin position="454"/>
        <end position="472"/>
    </location>
</feature>
<evidence type="ECO:0000256" key="3">
    <source>
        <dbReference type="ARBA" id="ARBA00022692"/>
    </source>
</evidence>
<dbReference type="OrthoDB" id="442873at2759"/>
<keyword evidence="3 9" id="KW-0812">Transmembrane</keyword>
<evidence type="ECO:0000313" key="13">
    <source>
        <dbReference type="Proteomes" id="UP000601435"/>
    </source>
</evidence>
<evidence type="ECO:0000259" key="11">
    <source>
        <dbReference type="Pfam" id="PF02225"/>
    </source>
</evidence>
<dbReference type="InterPro" id="IPR007369">
    <property type="entry name" value="Peptidase_A22B_SPP"/>
</dbReference>
<comment type="caution">
    <text evidence="12">The sequence shown here is derived from an EMBL/GenBank/DDBJ whole genome shotgun (WGS) entry which is preliminary data.</text>
</comment>
<dbReference type="GO" id="GO:0098554">
    <property type="term" value="C:cytoplasmic side of endoplasmic reticulum membrane"/>
    <property type="evidence" value="ECO:0007669"/>
    <property type="project" value="TreeGrafter"/>
</dbReference>
<evidence type="ECO:0000256" key="2">
    <source>
        <dbReference type="ARBA" id="ARBA00006859"/>
    </source>
</evidence>
<organism evidence="12 13">
    <name type="scientific">Symbiodinium necroappetens</name>
    <dbReference type="NCBI Taxonomy" id="1628268"/>
    <lineage>
        <taxon>Eukaryota</taxon>
        <taxon>Sar</taxon>
        <taxon>Alveolata</taxon>
        <taxon>Dinophyceae</taxon>
        <taxon>Suessiales</taxon>
        <taxon>Symbiodiniaceae</taxon>
        <taxon>Symbiodinium</taxon>
    </lineage>
</organism>